<keyword evidence="2" id="KW-0732">Signal</keyword>
<accession>A0A6V8LC85</accession>
<evidence type="ECO:0000313" key="3">
    <source>
        <dbReference type="EMBL" id="GFJ94833.1"/>
    </source>
</evidence>
<organism evidence="3 4">
    <name type="scientific">Phytohabitans rumicis</name>
    <dbReference type="NCBI Taxonomy" id="1076125"/>
    <lineage>
        <taxon>Bacteria</taxon>
        <taxon>Bacillati</taxon>
        <taxon>Actinomycetota</taxon>
        <taxon>Actinomycetes</taxon>
        <taxon>Micromonosporales</taxon>
        <taxon>Micromonosporaceae</taxon>
    </lineage>
</organism>
<keyword evidence="4" id="KW-1185">Reference proteome</keyword>
<dbReference type="Proteomes" id="UP000482960">
    <property type="component" value="Unassembled WGS sequence"/>
</dbReference>
<sequence>MRAKGRRALAAAAVAVALSAAAVVVGPGSAGYAVSGRVNVYGGTPMNSDPKDAVATCPGDTKVLGGAGYISNGFGDVVLDRIVPNADLTSVSVRGLEHGGVAGAWSATAVAMCGDPVLNLRRVSYELPRSWTSPKNAVAYCPGNLSVYGLGAQIVDGRGDVVLDDLEISDDLSFVNVGAYQVGDPNHAWGLVAYAICGNRATTMERVVASPASGSDNASPKSVHSASCPAGTTQTGVGGEVSGGRGAVTLDELTVSAVAGGVAQVRAHDNGTGAGPWNVLSYSVCAA</sequence>
<evidence type="ECO:0000256" key="1">
    <source>
        <dbReference type="SAM" id="MobiDB-lite"/>
    </source>
</evidence>
<protein>
    <submittedName>
        <fullName evidence="3">Uncharacterized protein</fullName>
    </submittedName>
</protein>
<reference evidence="3 4" key="1">
    <citation type="submission" date="2020-03" db="EMBL/GenBank/DDBJ databases">
        <title>Whole genome shotgun sequence of Phytohabitans rumicis NBRC 108638.</title>
        <authorList>
            <person name="Komaki H."/>
            <person name="Tamura T."/>
        </authorList>
    </citation>
    <scope>NUCLEOTIDE SEQUENCE [LARGE SCALE GENOMIC DNA]</scope>
    <source>
        <strain evidence="3 4">NBRC 108638</strain>
    </source>
</reference>
<feature type="compositionally biased region" description="Polar residues" evidence="1">
    <location>
        <begin position="212"/>
        <end position="225"/>
    </location>
</feature>
<name>A0A6V8LC85_9ACTN</name>
<feature type="chain" id="PRO_5039694239" evidence="2">
    <location>
        <begin position="23"/>
        <end position="287"/>
    </location>
</feature>
<comment type="caution">
    <text evidence="3">The sequence shown here is derived from an EMBL/GenBank/DDBJ whole genome shotgun (WGS) entry which is preliminary data.</text>
</comment>
<gene>
    <name evidence="3" type="ORF">Prum_084750</name>
</gene>
<dbReference type="EMBL" id="BLPG01000001">
    <property type="protein sequence ID" value="GFJ94833.1"/>
    <property type="molecule type" value="Genomic_DNA"/>
</dbReference>
<proteinExistence type="predicted"/>
<evidence type="ECO:0000313" key="4">
    <source>
        <dbReference type="Proteomes" id="UP000482960"/>
    </source>
</evidence>
<feature type="signal peptide" evidence="2">
    <location>
        <begin position="1"/>
        <end position="22"/>
    </location>
</feature>
<evidence type="ECO:0000256" key="2">
    <source>
        <dbReference type="SAM" id="SignalP"/>
    </source>
</evidence>
<reference evidence="3 4" key="2">
    <citation type="submission" date="2020-03" db="EMBL/GenBank/DDBJ databases">
        <authorList>
            <person name="Ichikawa N."/>
            <person name="Kimura A."/>
            <person name="Kitahashi Y."/>
            <person name="Uohara A."/>
        </authorList>
    </citation>
    <scope>NUCLEOTIDE SEQUENCE [LARGE SCALE GENOMIC DNA]</scope>
    <source>
        <strain evidence="3 4">NBRC 108638</strain>
    </source>
</reference>
<feature type="region of interest" description="Disordered" evidence="1">
    <location>
        <begin position="209"/>
        <end position="241"/>
    </location>
</feature>
<dbReference type="AlphaFoldDB" id="A0A6V8LC85"/>